<dbReference type="Gene3D" id="6.20.20.10">
    <property type="match status" value="1"/>
</dbReference>
<dbReference type="RefSeq" id="WP_000945823.1">
    <property type="nucleotide sequence ID" value="NZ_CP013278.1"/>
</dbReference>
<accession>A0A160LK07</accession>
<keyword evidence="1" id="KW-0614">Plasmid</keyword>
<dbReference type="SUPFAM" id="SSF57938">
    <property type="entry name" value="DnaJ/Hsp40 cysteine-rich domain"/>
    <property type="match status" value="1"/>
</dbReference>
<protein>
    <recommendedName>
        <fullName evidence="2">Molecular chaperone DnaJ</fullName>
    </recommendedName>
</protein>
<dbReference type="PATRIC" id="fig|1430.6.peg.2088"/>
<proteinExistence type="predicted"/>
<evidence type="ECO:0008006" key="2">
    <source>
        <dbReference type="Google" id="ProtNLM"/>
    </source>
</evidence>
<dbReference type="EMBL" id="CP013278">
    <property type="protein sequence ID" value="AND28549.1"/>
    <property type="molecule type" value="Genomic_DNA"/>
</dbReference>
<reference evidence="1" key="1">
    <citation type="journal article" date="2017" name="Res. Microbiol.">
        <title>Comparative genomics of extrachromosomal elements in Bacillus thuringiensis subsp. israelensis.</title>
        <authorList>
            <person name="Bolotin A."/>
            <person name="Gillis A."/>
            <person name="Sanchis V."/>
            <person name="Nielsen-LeRoux C."/>
            <person name="Mahillon J."/>
            <person name="Lereclus D."/>
            <person name="Sorokin A."/>
        </authorList>
    </citation>
    <scope>NUCLEOTIDE SEQUENCE</scope>
    <source>
        <strain evidence="1">AM65-52</strain>
        <plasmid evidence="1">pAM65-52-3-235K</plasmid>
    </source>
</reference>
<name>A0A160LK07_BACTI</name>
<dbReference type="InterPro" id="IPR036410">
    <property type="entry name" value="HSP_DnaJ_Cys-rich_dom_sf"/>
</dbReference>
<gene>
    <name evidence="1" type="ORF">ATN07_33095</name>
</gene>
<evidence type="ECO:0000313" key="1">
    <source>
        <dbReference type="EMBL" id="AND28549.1"/>
    </source>
</evidence>
<dbReference type="AlphaFoldDB" id="A0A160LK07"/>
<sequence length="69" mass="7649">MLRNRSCSWCDGTGIVKSGFCSMCKGKGYVEVLKQVETSSKKQPSLACLIRSISKHTTPEQFSNIMNDC</sequence>
<geneLocation type="plasmid" evidence="1">
    <name>pAM65-52-3-235K</name>
</geneLocation>
<organism evidence="1">
    <name type="scientific">Bacillus thuringiensis subsp. israelensis</name>
    <dbReference type="NCBI Taxonomy" id="1430"/>
    <lineage>
        <taxon>Bacteria</taxon>
        <taxon>Bacillati</taxon>
        <taxon>Bacillota</taxon>
        <taxon>Bacilli</taxon>
        <taxon>Bacillales</taxon>
        <taxon>Bacillaceae</taxon>
        <taxon>Bacillus</taxon>
        <taxon>Bacillus cereus group</taxon>
    </lineage>
</organism>